<keyword evidence="3" id="KW-1185">Reference proteome</keyword>
<protein>
    <submittedName>
        <fullName evidence="2">Uncharacterized protein</fullName>
    </submittedName>
</protein>
<evidence type="ECO:0000313" key="3">
    <source>
        <dbReference type="Proteomes" id="UP000324897"/>
    </source>
</evidence>
<gene>
    <name evidence="2" type="ORF">EJB05_35308</name>
</gene>
<comment type="caution">
    <text evidence="2">The sequence shown here is derived from an EMBL/GenBank/DDBJ whole genome shotgun (WGS) entry which is preliminary data.</text>
</comment>
<proteinExistence type="predicted"/>
<accession>A0A5J9U7N7</accession>
<dbReference type="Gramene" id="TVU19171">
    <property type="protein sequence ID" value="TVU19171"/>
    <property type="gene ID" value="EJB05_35308"/>
</dbReference>
<dbReference type="Proteomes" id="UP000324897">
    <property type="component" value="Chromosome 7"/>
</dbReference>
<evidence type="ECO:0000313" key="2">
    <source>
        <dbReference type="EMBL" id="TVU19171.1"/>
    </source>
</evidence>
<evidence type="ECO:0000256" key="1">
    <source>
        <dbReference type="SAM" id="MobiDB-lite"/>
    </source>
</evidence>
<reference evidence="2 3" key="1">
    <citation type="journal article" date="2019" name="Sci. Rep.">
        <title>A high-quality genome of Eragrostis curvula grass provides insights into Poaceae evolution and supports new strategies to enhance forage quality.</title>
        <authorList>
            <person name="Carballo J."/>
            <person name="Santos B.A.C.M."/>
            <person name="Zappacosta D."/>
            <person name="Garbus I."/>
            <person name="Selva J.P."/>
            <person name="Gallo C.A."/>
            <person name="Diaz A."/>
            <person name="Albertini E."/>
            <person name="Caccamo M."/>
            <person name="Echenique V."/>
        </authorList>
    </citation>
    <scope>NUCLEOTIDE SEQUENCE [LARGE SCALE GENOMIC DNA]</scope>
    <source>
        <strain evidence="3">cv. Victoria</strain>
        <tissue evidence="2">Leaf</tissue>
    </source>
</reference>
<name>A0A5J9U7N7_9POAL</name>
<sequence>MVLLNAWKEMFEQRRKGEFAPWHPEIEREEVRNHRRLVAEDWRALAIMVNAHRTEKGLRYHRTNKQCENRMGVLRELYKKELSGSAARPLPGTIFSVLHQAWAPAGQAGEAEQQLQQEEEGVTRQRTLRDIYAEPVEEGHGEAAVGDLAPEQLHVQDDGAEEEDRISAPVPRRRRTTSAAPPMADLHRAMAAGSVDAAVTLALMDDYKSIRMKELDIEAAKGTGTGPSANN</sequence>
<feature type="non-terminal residue" evidence="2">
    <location>
        <position position="1"/>
    </location>
</feature>
<feature type="region of interest" description="Disordered" evidence="1">
    <location>
        <begin position="156"/>
        <end position="183"/>
    </location>
</feature>
<dbReference type="EMBL" id="RWGY01000029">
    <property type="protein sequence ID" value="TVU19171.1"/>
    <property type="molecule type" value="Genomic_DNA"/>
</dbReference>
<dbReference type="AlphaFoldDB" id="A0A5J9U7N7"/>
<organism evidence="2 3">
    <name type="scientific">Eragrostis curvula</name>
    <name type="common">weeping love grass</name>
    <dbReference type="NCBI Taxonomy" id="38414"/>
    <lineage>
        <taxon>Eukaryota</taxon>
        <taxon>Viridiplantae</taxon>
        <taxon>Streptophyta</taxon>
        <taxon>Embryophyta</taxon>
        <taxon>Tracheophyta</taxon>
        <taxon>Spermatophyta</taxon>
        <taxon>Magnoliopsida</taxon>
        <taxon>Liliopsida</taxon>
        <taxon>Poales</taxon>
        <taxon>Poaceae</taxon>
        <taxon>PACMAD clade</taxon>
        <taxon>Chloridoideae</taxon>
        <taxon>Eragrostideae</taxon>
        <taxon>Eragrostidinae</taxon>
        <taxon>Eragrostis</taxon>
    </lineage>
</organism>